<proteinExistence type="predicted"/>
<dbReference type="Proteomes" id="UP000078200">
    <property type="component" value="Unassembled WGS sequence"/>
</dbReference>
<reference evidence="1" key="1">
    <citation type="submission" date="2020-05" db="UniProtKB">
        <authorList>
            <consortium name="EnsemblMetazoa"/>
        </authorList>
    </citation>
    <scope>IDENTIFICATION</scope>
    <source>
        <strain evidence="1">TTRI</strain>
    </source>
</reference>
<dbReference type="Gene3D" id="3.30.200.20">
    <property type="entry name" value="Phosphorylase Kinase, domain 1"/>
    <property type="match status" value="1"/>
</dbReference>
<evidence type="ECO:0000313" key="2">
    <source>
        <dbReference type="Proteomes" id="UP000078200"/>
    </source>
</evidence>
<dbReference type="AlphaFoldDB" id="A0A1A9URR5"/>
<keyword evidence="2" id="KW-1185">Reference proteome</keyword>
<dbReference type="PANTHER" id="PTHR12984:SF16">
    <property type="entry name" value="BLACK MATCH, ISOFORM H"/>
    <property type="match status" value="1"/>
</dbReference>
<evidence type="ECO:0000313" key="1">
    <source>
        <dbReference type="EnsemblMetazoa" id="GAUT013203-PA"/>
    </source>
</evidence>
<dbReference type="STRING" id="7395.A0A1A9URR5"/>
<organism evidence="1 2">
    <name type="scientific">Glossina austeni</name>
    <name type="common">Savannah tsetse fly</name>
    <dbReference type="NCBI Taxonomy" id="7395"/>
    <lineage>
        <taxon>Eukaryota</taxon>
        <taxon>Metazoa</taxon>
        <taxon>Ecdysozoa</taxon>
        <taxon>Arthropoda</taxon>
        <taxon>Hexapoda</taxon>
        <taxon>Insecta</taxon>
        <taxon>Pterygota</taxon>
        <taxon>Neoptera</taxon>
        <taxon>Endopterygota</taxon>
        <taxon>Diptera</taxon>
        <taxon>Brachycera</taxon>
        <taxon>Muscomorpha</taxon>
        <taxon>Hippoboscoidea</taxon>
        <taxon>Glossinidae</taxon>
        <taxon>Glossina</taxon>
    </lineage>
</organism>
<sequence>MHNRIATQAVNGFSDNVRIVEDVQISSDGVINNVDTLANITTLTATRTTKTTTATTIPMQTRIFLNSQAQAGFNDFSGNVGVSSGGINPTNIIIGGNNLTGASSSAAISIGGGSGGGGGVGGGGGIAVGPKRQGSFSNVFAKLIDGMPAGTMFSKFKSANIPSAAPNVADTNPIKQYFDIGKQIACAGPELVWKIHEAFRKSDGKECSIFIFEKRIAEKLHKPRRKETITELLKTSVKTLERFRHPKILQILHTVEESADTLAFAAEPIYASLANILAFHLPDWLDGHCIMPNFFQLSQNSPL</sequence>
<dbReference type="PANTHER" id="PTHR12984">
    <property type="entry name" value="SCY1-RELATED S/T PROTEIN KINASE-LIKE"/>
    <property type="match status" value="1"/>
</dbReference>
<dbReference type="EnsemblMetazoa" id="GAUT013203-RA">
    <property type="protein sequence ID" value="GAUT013203-PA"/>
    <property type="gene ID" value="GAUT013203"/>
</dbReference>
<name>A0A1A9URR5_GLOAU</name>
<dbReference type="VEuPathDB" id="VectorBase:GAUT013203"/>
<evidence type="ECO:0008006" key="3">
    <source>
        <dbReference type="Google" id="ProtNLM"/>
    </source>
</evidence>
<accession>A0A1A9URR5</accession>
<dbReference type="InterPro" id="IPR051177">
    <property type="entry name" value="CIK-Related_Protein"/>
</dbReference>
<protein>
    <recommendedName>
        <fullName evidence="3">Protein kinase domain-containing protein</fullName>
    </recommendedName>
</protein>